<evidence type="ECO:0000313" key="9">
    <source>
        <dbReference type="EMBL" id="KAB8446270.1"/>
    </source>
</evidence>
<sequence>MEPDAIGSKKMSFVSAHGNVPSRGPRVVHDSSITIEEYLYYAKRTREHEEVLRKTSVESPTTALSLMGRIKMSKSKREADFDRRTSVVGPDNVALQAIDEKGGLDTTNVGSPAVSDEEWRMAARAARTATWGAIFYLITTDILGPFSVPWAIAQMGYGPGFGLYTSFGIMAGVSEVIFMVCGFALGQIRTLQRFSYLANFAIWLNVFILFMTMGVASGSEPNWDAVLTSFKIEKGPIYHTAGIPPGKDLIDNINGLMQAVYSYGGATLFCELMAEMRRPHDFWKSLLVAEVFIYACYIIFGMVVYSLQGQGTYNPAYQGLNPYAWQTVGNVFALVSGLIAAVLYGNIGIKVLYANIGRELFNAPALEEKKGKLIWIALVPIYWAAAFIVGAAIPQLSYLSSFVGAATILQFTYTFPPILMFGFNIQKDAITESEVFDPSTGISRRQDSGIKRLLRGFMVQWYWNIFYLIYFFGALATAGLGIYSSVLAMHKNFSTTSITSFGCQNPAG</sequence>
<feature type="transmembrane region" description="Helical" evidence="7">
    <location>
        <begin position="129"/>
        <end position="152"/>
    </location>
</feature>
<evidence type="ECO:0000256" key="4">
    <source>
        <dbReference type="ARBA" id="ARBA00022970"/>
    </source>
</evidence>
<comment type="subcellular location">
    <subcellularLocation>
        <location evidence="1">Membrane</location>
        <topology evidence="1">Multi-pass membrane protein</topology>
    </subcellularLocation>
</comment>
<feature type="transmembrane region" description="Helical" evidence="7">
    <location>
        <begin position="197"/>
        <end position="216"/>
    </location>
</feature>
<feature type="transmembrane region" description="Helical" evidence="7">
    <location>
        <begin position="327"/>
        <end position="353"/>
    </location>
</feature>
<keyword evidence="10" id="KW-1185">Reference proteome</keyword>
<dbReference type="Pfam" id="PF01490">
    <property type="entry name" value="Aa_trans"/>
    <property type="match status" value="1"/>
</dbReference>
<feature type="transmembrane region" description="Helical" evidence="7">
    <location>
        <begin position="255"/>
        <end position="274"/>
    </location>
</feature>
<evidence type="ECO:0000259" key="8">
    <source>
        <dbReference type="Pfam" id="PF01490"/>
    </source>
</evidence>
<evidence type="ECO:0000256" key="5">
    <source>
        <dbReference type="ARBA" id="ARBA00022989"/>
    </source>
</evidence>
<dbReference type="InterPro" id="IPR013057">
    <property type="entry name" value="AA_transpt_TM"/>
</dbReference>
<evidence type="ECO:0000256" key="3">
    <source>
        <dbReference type="ARBA" id="ARBA00022692"/>
    </source>
</evidence>
<dbReference type="EMBL" id="VIBQ01000038">
    <property type="protein sequence ID" value="KAB8446270.1"/>
    <property type="molecule type" value="Genomic_DNA"/>
</dbReference>
<keyword evidence="4" id="KW-0029">Amino-acid transport</keyword>
<evidence type="ECO:0000256" key="2">
    <source>
        <dbReference type="ARBA" id="ARBA00022448"/>
    </source>
</evidence>
<evidence type="ECO:0000256" key="6">
    <source>
        <dbReference type="ARBA" id="ARBA00023136"/>
    </source>
</evidence>
<keyword evidence="6 7" id="KW-0472">Membrane</keyword>
<dbReference type="OrthoDB" id="40134at2759"/>
<dbReference type="GO" id="GO:0015179">
    <property type="term" value="F:L-amino acid transmembrane transporter activity"/>
    <property type="evidence" value="ECO:0007669"/>
    <property type="project" value="TreeGrafter"/>
</dbReference>
<dbReference type="PANTHER" id="PTHR22950">
    <property type="entry name" value="AMINO ACID TRANSPORTER"/>
    <property type="match status" value="1"/>
</dbReference>
<organism evidence="9 10">
    <name type="scientific">Carpinus fangiana</name>
    <dbReference type="NCBI Taxonomy" id="176857"/>
    <lineage>
        <taxon>Eukaryota</taxon>
        <taxon>Viridiplantae</taxon>
        <taxon>Streptophyta</taxon>
        <taxon>Embryophyta</taxon>
        <taxon>Tracheophyta</taxon>
        <taxon>Spermatophyta</taxon>
        <taxon>Magnoliopsida</taxon>
        <taxon>eudicotyledons</taxon>
        <taxon>Gunneridae</taxon>
        <taxon>Pentapetalae</taxon>
        <taxon>rosids</taxon>
        <taxon>fabids</taxon>
        <taxon>Fagales</taxon>
        <taxon>Betulaceae</taxon>
        <taxon>Carpinus</taxon>
    </lineage>
</organism>
<keyword evidence="5 7" id="KW-1133">Transmembrane helix</keyword>
<keyword evidence="3 7" id="KW-0812">Transmembrane</keyword>
<protein>
    <recommendedName>
        <fullName evidence="8">Amino acid transporter transmembrane domain-containing protein</fullName>
    </recommendedName>
</protein>
<feature type="domain" description="Amino acid transporter transmembrane" evidence="8">
    <location>
        <begin position="177"/>
        <end position="421"/>
    </location>
</feature>
<gene>
    <name evidence="9" type="ORF">FH972_025250</name>
</gene>
<feature type="transmembrane region" description="Helical" evidence="7">
    <location>
        <begin position="373"/>
        <end position="393"/>
    </location>
</feature>
<dbReference type="AlphaFoldDB" id="A0A5N6L0H6"/>
<dbReference type="Proteomes" id="UP000327013">
    <property type="component" value="Unassembled WGS sequence"/>
</dbReference>
<feature type="transmembrane region" description="Helical" evidence="7">
    <location>
        <begin position="399"/>
        <end position="423"/>
    </location>
</feature>
<feature type="transmembrane region" description="Helical" evidence="7">
    <location>
        <begin position="164"/>
        <end position="185"/>
    </location>
</feature>
<accession>A0A5N6L0H6</accession>
<evidence type="ECO:0000313" key="10">
    <source>
        <dbReference type="Proteomes" id="UP000327013"/>
    </source>
</evidence>
<proteinExistence type="predicted"/>
<evidence type="ECO:0000256" key="7">
    <source>
        <dbReference type="SAM" id="Phobius"/>
    </source>
</evidence>
<dbReference type="GO" id="GO:0031090">
    <property type="term" value="C:organelle membrane"/>
    <property type="evidence" value="ECO:0007669"/>
    <property type="project" value="UniProtKB-ARBA"/>
</dbReference>
<keyword evidence="2" id="KW-0813">Transport</keyword>
<feature type="transmembrane region" description="Helical" evidence="7">
    <location>
        <begin position="286"/>
        <end position="307"/>
    </location>
</feature>
<feature type="transmembrane region" description="Helical" evidence="7">
    <location>
        <begin position="461"/>
        <end position="483"/>
    </location>
</feature>
<comment type="caution">
    <text evidence="9">The sequence shown here is derived from an EMBL/GenBank/DDBJ whole genome shotgun (WGS) entry which is preliminary data.</text>
</comment>
<evidence type="ECO:0000256" key="1">
    <source>
        <dbReference type="ARBA" id="ARBA00004141"/>
    </source>
</evidence>
<name>A0A5N6L0H6_9ROSI</name>
<dbReference type="PANTHER" id="PTHR22950:SF461">
    <property type="entry name" value="AMINO ACID TRANSPORTER TRANSMEMBRANE DOMAIN-CONTAINING PROTEIN"/>
    <property type="match status" value="1"/>
</dbReference>
<reference evidence="9 10" key="1">
    <citation type="submission" date="2019-06" db="EMBL/GenBank/DDBJ databases">
        <title>A chromosomal-level reference genome of Carpinus fangiana (Coryloideae, Betulaceae).</title>
        <authorList>
            <person name="Yang X."/>
            <person name="Wang Z."/>
            <person name="Zhang L."/>
            <person name="Hao G."/>
            <person name="Liu J."/>
            <person name="Yang Y."/>
        </authorList>
    </citation>
    <scope>NUCLEOTIDE SEQUENCE [LARGE SCALE GENOMIC DNA]</scope>
    <source>
        <strain evidence="9">Cfa_2016G</strain>
        <tissue evidence="9">Leaf</tissue>
    </source>
</reference>